<proteinExistence type="predicted"/>
<dbReference type="AlphaFoldDB" id="A0ABD2Z255"/>
<evidence type="ECO:0000313" key="2">
    <source>
        <dbReference type="Proteomes" id="UP001630127"/>
    </source>
</evidence>
<dbReference type="Proteomes" id="UP001630127">
    <property type="component" value="Unassembled WGS sequence"/>
</dbReference>
<protein>
    <submittedName>
        <fullName evidence="1">Uncharacterized protein</fullName>
    </submittedName>
</protein>
<comment type="caution">
    <text evidence="1">The sequence shown here is derived from an EMBL/GenBank/DDBJ whole genome shotgun (WGS) entry which is preliminary data.</text>
</comment>
<name>A0ABD2Z255_9GENT</name>
<keyword evidence="2" id="KW-1185">Reference proteome</keyword>
<dbReference type="EMBL" id="JBJUIK010000011">
    <property type="protein sequence ID" value="KAL3513582.1"/>
    <property type="molecule type" value="Genomic_DNA"/>
</dbReference>
<dbReference type="PANTHER" id="PTHR36323:SF1">
    <property type="entry name" value="MYOTUBULARIN-LIKE PROTEIN"/>
    <property type="match status" value="1"/>
</dbReference>
<reference evidence="1 2" key="1">
    <citation type="submission" date="2024-11" db="EMBL/GenBank/DDBJ databases">
        <title>A near-complete genome assembly of Cinchona calisaya.</title>
        <authorList>
            <person name="Lian D.C."/>
            <person name="Zhao X.W."/>
            <person name="Wei L."/>
        </authorList>
    </citation>
    <scope>NUCLEOTIDE SEQUENCE [LARGE SCALE GENOMIC DNA]</scope>
    <source>
        <tissue evidence="1">Nenye</tissue>
    </source>
</reference>
<gene>
    <name evidence="1" type="ORF">ACH5RR_026299</name>
</gene>
<sequence length="206" mass="22850">MGNGYNHHLQHQSLYKKNSYLPFLCQVSIKDDKFRDCKDRSASASISNDPSSPKVSCVGQVKKNNRLIRSSTQYRLTAIPATCATTTTSTDAITSKSNKTYGLVMYTKIKRLFSGKNLLTSSLATTNSTANNAVYGGGNTRSCREMITRRNGSRWSSKINNDNGVDVNISELDPPLPVIKKVHQPCEVNLWKRRYGGPALKSLQIE</sequence>
<accession>A0ABD2Z255</accession>
<organism evidence="1 2">
    <name type="scientific">Cinchona calisaya</name>
    <dbReference type="NCBI Taxonomy" id="153742"/>
    <lineage>
        <taxon>Eukaryota</taxon>
        <taxon>Viridiplantae</taxon>
        <taxon>Streptophyta</taxon>
        <taxon>Embryophyta</taxon>
        <taxon>Tracheophyta</taxon>
        <taxon>Spermatophyta</taxon>
        <taxon>Magnoliopsida</taxon>
        <taxon>eudicotyledons</taxon>
        <taxon>Gunneridae</taxon>
        <taxon>Pentapetalae</taxon>
        <taxon>asterids</taxon>
        <taxon>lamiids</taxon>
        <taxon>Gentianales</taxon>
        <taxon>Rubiaceae</taxon>
        <taxon>Cinchonoideae</taxon>
        <taxon>Cinchoneae</taxon>
        <taxon>Cinchona</taxon>
    </lineage>
</organism>
<evidence type="ECO:0000313" key="1">
    <source>
        <dbReference type="EMBL" id="KAL3513582.1"/>
    </source>
</evidence>
<dbReference type="PANTHER" id="PTHR36323">
    <property type="entry name" value="MYOTUBULARIN-LIKE PROTEIN"/>
    <property type="match status" value="1"/>
</dbReference>